<reference evidence="1" key="1">
    <citation type="submission" date="2022-11" db="EMBL/GenBank/DDBJ databases">
        <authorList>
            <person name="Petersen C."/>
        </authorList>
    </citation>
    <scope>NUCLEOTIDE SEQUENCE</scope>
    <source>
        <strain evidence="1">IBT 30069</strain>
    </source>
</reference>
<dbReference type="Proteomes" id="UP001149165">
    <property type="component" value="Unassembled WGS sequence"/>
</dbReference>
<dbReference type="EMBL" id="JAPQKH010000008">
    <property type="protein sequence ID" value="KAJ5083353.1"/>
    <property type="molecule type" value="Genomic_DNA"/>
</dbReference>
<dbReference type="OrthoDB" id="5392716at2759"/>
<name>A0A9W9JVQ9_9EURO</name>
<proteinExistence type="predicted"/>
<comment type="caution">
    <text evidence="1">The sequence shown here is derived from an EMBL/GenBank/DDBJ whole genome shotgun (WGS) entry which is preliminary data.</text>
</comment>
<accession>A0A9W9JVQ9</accession>
<keyword evidence="2" id="KW-1185">Reference proteome</keyword>
<evidence type="ECO:0000313" key="2">
    <source>
        <dbReference type="Proteomes" id="UP001149165"/>
    </source>
</evidence>
<gene>
    <name evidence="1" type="ORF">N7456_012780</name>
</gene>
<protein>
    <submittedName>
        <fullName evidence="1">Uncharacterized protein</fullName>
    </submittedName>
</protein>
<organism evidence="1 2">
    <name type="scientific">Penicillium angulare</name>
    <dbReference type="NCBI Taxonomy" id="116970"/>
    <lineage>
        <taxon>Eukaryota</taxon>
        <taxon>Fungi</taxon>
        <taxon>Dikarya</taxon>
        <taxon>Ascomycota</taxon>
        <taxon>Pezizomycotina</taxon>
        <taxon>Eurotiomycetes</taxon>
        <taxon>Eurotiomycetidae</taxon>
        <taxon>Eurotiales</taxon>
        <taxon>Aspergillaceae</taxon>
        <taxon>Penicillium</taxon>
    </lineage>
</organism>
<sequence>MDSYSGFILWAMVGVNACSPNNLRQQYLEKLETMFRQPRVIQLEMSDAASNIVDAHYKLRRAGPGVEYRVESKQPPLDFQDFLWYTLGDLGGYHPLDWCLPPLAFWEQYFSQLEQENSFTGSDIDKIALLAVYEPMIHSEIGNYVSSRNSRDDWEKNEDGEYTQPWMAYYGSRERLRNHSHVRDYELQIDPILLESLQDAPTPNRPVYEYLEPSTLEWCKGKLQCLNFDPIHPDSSACENFDIKRPYRNIYLRLRRQIQAHHQAGALPRLSLSVEALDSGNLY</sequence>
<evidence type="ECO:0000313" key="1">
    <source>
        <dbReference type="EMBL" id="KAJ5083353.1"/>
    </source>
</evidence>
<reference evidence="1" key="2">
    <citation type="journal article" date="2023" name="IMA Fungus">
        <title>Comparative genomic study of the Penicillium genus elucidates a diverse pangenome and 15 lateral gene transfer events.</title>
        <authorList>
            <person name="Petersen C."/>
            <person name="Sorensen T."/>
            <person name="Nielsen M.R."/>
            <person name="Sondergaard T.E."/>
            <person name="Sorensen J.L."/>
            <person name="Fitzpatrick D.A."/>
            <person name="Frisvad J.C."/>
            <person name="Nielsen K.L."/>
        </authorList>
    </citation>
    <scope>NUCLEOTIDE SEQUENCE</scope>
    <source>
        <strain evidence="1">IBT 30069</strain>
    </source>
</reference>
<dbReference type="AlphaFoldDB" id="A0A9W9JVQ9"/>